<accession>A0A267GXS6</accession>
<dbReference type="InterPro" id="IPR039801">
    <property type="entry name" value="EPS8-like"/>
</dbReference>
<dbReference type="GO" id="GO:0003779">
    <property type="term" value="F:actin binding"/>
    <property type="evidence" value="ECO:0007669"/>
    <property type="project" value="TreeGrafter"/>
</dbReference>
<comment type="caution">
    <text evidence="5">The sequence shown here is derived from an EMBL/GenBank/DDBJ whole genome shotgun (WGS) entry which is preliminary data.</text>
</comment>
<dbReference type="PROSITE" id="PS50002">
    <property type="entry name" value="SH3"/>
    <property type="match status" value="1"/>
</dbReference>
<dbReference type="GO" id="GO:0005886">
    <property type="term" value="C:plasma membrane"/>
    <property type="evidence" value="ECO:0007669"/>
    <property type="project" value="TreeGrafter"/>
</dbReference>
<feature type="region of interest" description="Disordered" evidence="3">
    <location>
        <begin position="159"/>
        <end position="179"/>
    </location>
</feature>
<dbReference type="GO" id="GO:0007266">
    <property type="term" value="P:Rho protein signal transduction"/>
    <property type="evidence" value="ECO:0007669"/>
    <property type="project" value="TreeGrafter"/>
</dbReference>
<feature type="region of interest" description="Disordered" evidence="3">
    <location>
        <begin position="201"/>
        <end position="232"/>
    </location>
</feature>
<evidence type="ECO:0000256" key="3">
    <source>
        <dbReference type="SAM" id="MobiDB-lite"/>
    </source>
</evidence>
<feature type="region of interest" description="Disordered" evidence="3">
    <location>
        <begin position="391"/>
        <end position="478"/>
    </location>
</feature>
<feature type="compositionally biased region" description="Basic and acidic residues" evidence="3">
    <location>
        <begin position="464"/>
        <end position="478"/>
    </location>
</feature>
<dbReference type="Proteomes" id="UP000215902">
    <property type="component" value="Unassembled WGS sequence"/>
</dbReference>
<protein>
    <recommendedName>
        <fullName evidence="4">SH3 domain-containing protein</fullName>
    </recommendedName>
</protein>
<evidence type="ECO:0000313" key="6">
    <source>
        <dbReference type="Proteomes" id="UP000215902"/>
    </source>
</evidence>
<evidence type="ECO:0000313" key="5">
    <source>
        <dbReference type="EMBL" id="PAA90830.1"/>
    </source>
</evidence>
<dbReference type="SUPFAM" id="SSF50729">
    <property type="entry name" value="PH domain-like"/>
    <property type="match status" value="1"/>
</dbReference>
<sequence>DWCSKSQWKNNNRILSQQNQTAVEASMAAFRQPQSSPVIRDIQVRHLASLTSGSGQLSPDEGLQRLRQMELSSGTQCRIRLLGNGGGLRVIDPASGQVMEDFPVRSLRQPLAYEGGRDNLLMFSVESDGGTWEMHIFQLPSALQASQIAQEMHQLIQQASGSGLGGGGRGGGTNEEAADSSQLVQVLNRCLEEVEAFSLRIQQQQPQPQRPATPRSHRSERHSPPRQPLPSTEDFVDILKKLKLALNLLGRLEGRIHQPNAPELVHCLFVPLVLIVQSIGPDLPSRVLSPLLTPAAVALLKHCLTSKECELWYSLGNAWTCHRQRWIDEHQQQAGDVPPYRPRFKRDGWQPELEPELLGQGLSKSQAAAPMVNGGAAPRQQPVIKINPVTMAQPHSPYSRGGNNGPKVQPSQPQRPVAQVAPRGPQLAQSSAYAEPRQSSSGAGHRQAARRSFNGAGFGAASSWDERQERLRSEAESRGHRVVQVLHDKAGRNAKELTVQRGELLEVLDDSRNWWQLRNYIGEVGHVPYTILRLL</sequence>
<dbReference type="AlphaFoldDB" id="A0A267GXS6"/>
<evidence type="ECO:0000256" key="1">
    <source>
        <dbReference type="ARBA" id="ARBA00022443"/>
    </source>
</evidence>
<feature type="compositionally biased region" description="Gly residues" evidence="3">
    <location>
        <begin position="162"/>
        <end position="173"/>
    </location>
</feature>
<organism evidence="5 6">
    <name type="scientific">Macrostomum lignano</name>
    <dbReference type="NCBI Taxonomy" id="282301"/>
    <lineage>
        <taxon>Eukaryota</taxon>
        <taxon>Metazoa</taxon>
        <taxon>Spiralia</taxon>
        <taxon>Lophotrochozoa</taxon>
        <taxon>Platyhelminthes</taxon>
        <taxon>Rhabditophora</taxon>
        <taxon>Macrostomorpha</taxon>
        <taxon>Macrostomida</taxon>
        <taxon>Macrostomidae</taxon>
        <taxon>Macrostomum</taxon>
    </lineage>
</organism>
<reference evidence="5 6" key="1">
    <citation type="submission" date="2017-06" db="EMBL/GenBank/DDBJ databases">
        <title>A platform for efficient transgenesis in Macrostomum lignano, a flatworm model organism for stem cell research.</title>
        <authorList>
            <person name="Berezikov E."/>
        </authorList>
    </citation>
    <scope>NUCLEOTIDE SEQUENCE [LARGE SCALE GENOMIC DNA]</scope>
    <source>
        <strain evidence="5">DV1</strain>
        <tissue evidence="5">Whole organism</tissue>
    </source>
</reference>
<proteinExistence type="predicted"/>
<dbReference type="InterPro" id="IPR011993">
    <property type="entry name" value="PH-like_dom_sf"/>
</dbReference>
<dbReference type="Gene3D" id="2.30.30.40">
    <property type="entry name" value="SH3 Domains"/>
    <property type="match status" value="1"/>
</dbReference>
<evidence type="ECO:0000256" key="2">
    <source>
        <dbReference type="PROSITE-ProRule" id="PRU00192"/>
    </source>
</evidence>
<name>A0A267GXS6_9PLAT</name>
<dbReference type="PANTHER" id="PTHR12287">
    <property type="entry name" value="EPIDERMAL GROWTH FACTOR RECEPTOR KINASE SUBSTRATE EPS8-RELATED PROTEIN"/>
    <property type="match status" value="1"/>
</dbReference>
<keyword evidence="1 2" id="KW-0728">SH3 domain</keyword>
<keyword evidence="6" id="KW-1185">Reference proteome</keyword>
<dbReference type="InterPro" id="IPR036028">
    <property type="entry name" value="SH3-like_dom_sf"/>
</dbReference>
<dbReference type="InterPro" id="IPR001452">
    <property type="entry name" value="SH3_domain"/>
</dbReference>
<dbReference type="SMART" id="SM00326">
    <property type="entry name" value="SH3"/>
    <property type="match status" value="1"/>
</dbReference>
<dbReference type="SUPFAM" id="SSF50044">
    <property type="entry name" value="SH3-domain"/>
    <property type="match status" value="1"/>
</dbReference>
<dbReference type="EMBL" id="NIVC01000103">
    <property type="protein sequence ID" value="PAA90830.1"/>
    <property type="molecule type" value="Genomic_DNA"/>
</dbReference>
<feature type="domain" description="SH3" evidence="4">
    <location>
        <begin position="478"/>
        <end position="535"/>
    </location>
</feature>
<dbReference type="OrthoDB" id="4680325at2759"/>
<dbReference type="Pfam" id="PF22975">
    <property type="entry name" value="EPS8_2nd"/>
    <property type="match status" value="1"/>
</dbReference>
<feature type="non-terminal residue" evidence="5">
    <location>
        <position position="1"/>
    </location>
</feature>
<dbReference type="Pfam" id="PF07653">
    <property type="entry name" value="SH3_2"/>
    <property type="match status" value="1"/>
</dbReference>
<feature type="compositionally biased region" description="Polar residues" evidence="3">
    <location>
        <begin position="427"/>
        <end position="442"/>
    </location>
</feature>
<dbReference type="STRING" id="282301.A0A267GXS6"/>
<dbReference type="InterPro" id="IPR055093">
    <property type="entry name" value="EPS8_2nd"/>
</dbReference>
<dbReference type="PANTHER" id="PTHR12287:SF23">
    <property type="entry name" value="AROUSER, ISOFORM A-RELATED"/>
    <property type="match status" value="1"/>
</dbReference>
<dbReference type="GO" id="GO:0035023">
    <property type="term" value="P:regulation of Rho protein signal transduction"/>
    <property type="evidence" value="ECO:0007669"/>
    <property type="project" value="TreeGrafter"/>
</dbReference>
<gene>
    <name evidence="5" type="ORF">BOX15_Mlig023803g1</name>
</gene>
<evidence type="ECO:0000259" key="4">
    <source>
        <dbReference type="PROSITE" id="PS50002"/>
    </source>
</evidence>
<dbReference type="Gene3D" id="2.30.29.30">
    <property type="entry name" value="Pleckstrin-homology domain (PH domain)/Phosphotyrosine-binding domain (PTB)"/>
    <property type="match status" value="1"/>
</dbReference>